<accession>A0A646KEB0</accession>
<protein>
    <submittedName>
        <fullName evidence="5">Glycerate kinase</fullName>
    </submittedName>
</protein>
<dbReference type="Gene3D" id="3.90.1510.10">
    <property type="entry name" value="Glycerate kinase, domain 2"/>
    <property type="match status" value="1"/>
</dbReference>
<dbReference type="PANTHER" id="PTHR21599:SF0">
    <property type="entry name" value="GLYCERATE KINASE"/>
    <property type="match status" value="1"/>
</dbReference>
<organism evidence="5 6">
    <name type="scientific">Streptomyces jumonjinensis</name>
    <dbReference type="NCBI Taxonomy" id="1945"/>
    <lineage>
        <taxon>Bacteria</taxon>
        <taxon>Bacillati</taxon>
        <taxon>Actinomycetota</taxon>
        <taxon>Actinomycetes</taxon>
        <taxon>Kitasatosporales</taxon>
        <taxon>Streptomycetaceae</taxon>
        <taxon>Streptomyces</taxon>
    </lineage>
</organism>
<keyword evidence="3 4" id="KW-0418">Kinase</keyword>
<dbReference type="EMBL" id="VCLA01000074">
    <property type="protein sequence ID" value="MQT00421.1"/>
    <property type="molecule type" value="Genomic_DNA"/>
</dbReference>
<evidence type="ECO:0000256" key="1">
    <source>
        <dbReference type="ARBA" id="ARBA00006284"/>
    </source>
</evidence>
<dbReference type="Pfam" id="PF02595">
    <property type="entry name" value="Gly_kinase"/>
    <property type="match status" value="1"/>
</dbReference>
<comment type="caution">
    <text evidence="5">The sequence shown here is derived from an EMBL/GenBank/DDBJ whole genome shotgun (WGS) entry which is preliminary data.</text>
</comment>
<dbReference type="PANTHER" id="PTHR21599">
    <property type="entry name" value="GLYCERATE KINASE"/>
    <property type="match status" value="1"/>
</dbReference>
<evidence type="ECO:0000256" key="3">
    <source>
        <dbReference type="ARBA" id="ARBA00022777"/>
    </source>
</evidence>
<dbReference type="PIRSF" id="PIRSF006078">
    <property type="entry name" value="GlxK"/>
    <property type="match status" value="1"/>
</dbReference>
<proteinExistence type="inferred from homology"/>
<evidence type="ECO:0000256" key="4">
    <source>
        <dbReference type="PIRNR" id="PIRNR006078"/>
    </source>
</evidence>
<reference evidence="5 6" key="1">
    <citation type="submission" date="2019-05" db="EMBL/GenBank/DDBJ databases">
        <title>Comparative genomics and metabolomics analyses of clavulanic acid producing Streptomyces species provides insight into specialized metabolism and evolution of beta-lactam biosynthetic gene clusters.</title>
        <authorList>
            <person name="Moore M.A."/>
            <person name="Cruz-Morales P."/>
            <person name="Barona Gomez F."/>
            <person name="Kapil T."/>
        </authorList>
    </citation>
    <scope>NUCLEOTIDE SEQUENCE [LARGE SCALE GENOMIC DNA]</scope>
    <source>
        <strain evidence="5 6">NRRL 5741</strain>
    </source>
</reference>
<dbReference type="OrthoDB" id="9774290at2"/>
<dbReference type="NCBIfam" id="TIGR00045">
    <property type="entry name" value="glycerate kinase"/>
    <property type="match status" value="1"/>
</dbReference>
<dbReference type="SUPFAM" id="SSF110738">
    <property type="entry name" value="Glycerate kinase I"/>
    <property type="match status" value="1"/>
</dbReference>
<evidence type="ECO:0000313" key="6">
    <source>
        <dbReference type="Proteomes" id="UP000419138"/>
    </source>
</evidence>
<dbReference type="GO" id="GO:0031388">
    <property type="term" value="P:organic acid phosphorylation"/>
    <property type="evidence" value="ECO:0007669"/>
    <property type="project" value="UniProtKB-UniRule"/>
</dbReference>
<dbReference type="AlphaFoldDB" id="A0A646KEB0"/>
<keyword evidence="6" id="KW-1185">Reference proteome</keyword>
<dbReference type="InterPro" id="IPR018193">
    <property type="entry name" value="Glyc_kinase_flavodox-like_fold"/>
</dbReference>
<dbReference type="Proteomes" id="UP000419138">
    <property type="component" value="Unassembled WGS sequence"/>
</dbReference>
<evidence type="ECO:0000256" key="2">
    <source>
        <dbReference type="ARBA" id="ARBA00022679"/>
    </source>
</evidence>
<dbReference type="InterPro" id="IPR036129">
    <property type="entry name" value="Glycerate_kinase_sf"/>
</dbReference>
<comment type="similarity">
    <text evidence="1 4">Belongs to the glycerate kinase type-1 family.</text>
</comment>
<keyword evidence="2 4" id="KW-0808">Transferase</keyword>
<dbReference type="InterPro" id="IPR018197">
    <property type="entry name" value="Glycerate_kinase_RE-like"/>
</dbReference>
<evidence type="ECO:0000313" key="5">
    <source>
        <dbReference type="EMBL" id="MQT00421.1"/>
    </source>
</evidence>
<sequence>MGPTLPGGPGSVRVVIAPDSFKGSLTATAVCAAIETGVRRALPDADVVRVPMADGGEGTLDCILGAVGGDEIALTVAGPLGQPVRARYGLSPDGRSAVVELASASGLPLLAGATDPLRADTAGTGELIADAIGRGARDVLVCIGGSASTDGGAGLLRALGVRFEDAGGEELPPGGAGLADLARVEMSGVAEAVRETRFRIACDVTNPLVGPEGAAAVFGPQKGASPDQVRLLDAALTRFGDVLAERFGVRVHDLPGAGAAGGTCGGMVAVLGAEPVRGCELVADTVGLPAALAGADLVITGEGRVDRQSAGGKVVSLVARLAGDRGVPAVALAGEVVLPIDELYALGLTAAFSIADGPRTLAAMTESAAPLLAAAAEQAVRLRSA</sequence>
<gene>
    <name evidence="5" type="ORF">FF041_09330</name>
</gene>
<dbReference type="InterPro" id="IPR004381">
    <property type="entry name" value="Glycerate_kinase"/>
</dbReference>
<dbReference type="Gene3D" id="3.40.50.10350">
    <property type="entry name" value="Glycerate kinase, domain 1"/>
    <property type="match status" value="1"/>
</dbReference>
<dbReference type="GO" id="GO:0008887">
    <property type="term" value="F:glycerate kinase activity"/>
    <property type="evidence" value="ECO:0007669"/>
    <property type="project" value="UniProtKB-UniRule"/>
</dbReference>
<name>A0A646KEB0_STRJU</name>